<dbReference type="EMBL" id="NPEX01000012">
    <property type="protein sequence ID" value="RAI45565.1"/>
    <property type="molecule type" value="Genomic_DNA"/>
</dbReference>
<evidence type="ECO:0008006" key="3">
    <source>
        <dbReference type="Google" id="ProtNLM"/>
    </source>
</evidence>
<evidence type="ECO:0000313" key="2">
    <source>
        <dbReference type="Proteomes" id="UP000249130"/>
    </source>
</evidence>
<organism evidence="1 2">
    <name type="scientific">Rhodoplanes roseus</name>
    <dbReference type="NCBI Taxonomy" id="29409"/>
    <lineage>
        <taxon>Bacteria</taxon>
        <taxon>Pseudomonadati</taxon>
        <taxon>Pseudomonadota</taxon>
        <taxon>Alphaproteobacteria</taxon>
        <taxon>Hyphomicrobiales</taxon>
        <taxon>Nitrobacteraceae</taxon>
        <taxon>Rhodoplanes</taxon>
    </lineage>
</organism>
<reference evidence="1 2" key="1">
    <citation type="submission" date="2017-07" db="EMBL/GenBank/DDBJ databases">
        <title>Draft Genome Sequences of Select Purple Nonsulfur Bacteria.</title>
        <authorList>
            <person name="Lasarre B."/>
            <person name="Mckinlay J.B."/>
        </authorList>
    </citation>
    <scope>NUCLEOTIDE SEQUENCE [LARGE SCALE GENOMIC DNA]</scope>
    <source>
        <strain evidence="1 2">DSM 5909</strain>
    </source>
</reference>
<dbReference type="InterPro" id="IPR022148">
    <property type="entry name" value="CopG_antitoxin"/>
</dbReference>
<name>A0A327L688_9BRAD</name>
<proteinExistence type="predicted"/>
<comment type="caution">
    <text evidence="1">The sequence shown here is derived from an EMBL/GenBank/DDBJ whole genome shotgun (WGS) entry which is preliminary data.</text>
</comment>
<dbReference type="OrthoDB" id="1551132at2"/>
<evidence type="ECO:0000313" key="1">
    <source>
        <dbReference type="EMBL" id="RAI45565.1"/>
    </source>
</evidence>
<dbReference type="Pfam" id="PF12441">
    <property type="entry name" value="CopG_antitoxin"/>
    <property type="match status" value="1"/>
</dbReference>
<sequence>MKKKLPALTTDDEAETFVAEADLTEYDLSGLVPLRFEMKPKDKSVNLRLPEDLLNAVREHAKRAGIPYQRFIRLALERAVQQRPR</sequence>
<dbReference type="Proteomes" id="UP000249130">
    <property type="component" value="Unassembled WGS sequence"/>
</dbReference>
<dbReference type="AlphaFoldDB" id="A0A327L688"/>
<dbReference type="InterPro" id="IPR010985">
    <property type="entry name" value="Ribbon_hlx_hlx"/>
</dbReference>
<accession>A0A327L688</accession>
<dbReference type="GO" id="GO:0006355">
    <property type="term" value="P:regulation of DNA-templated transcription"/>
    <property type="evidence" value="ECO:0007669"/>
    <property type="project" value="InterPro"/>
</dbReference>
<dbReference type="SUPFAM" id="SSF47598">
    <property type="entry name" value="Ribbon-helix-helix"/>
    <property type="match status" value="1"/>
</dbReference>
<gene>
    <name evidence="1" type="ORF">CH341_03150</name>
</gene>
<keyword evidence="2" id="KW-1185">Reference proteome</keyword>
<dbReference type="RefSeq" id="WP_111417580.1">
    <property type="nucleotide sequence ID" value="NZ_NPEX01000012.1"/>
</dbReference>
<protein>
    <recommendedName>
        <fullName evidence="3">CopG family transcriptional regulator</fullName>
    </recommendedName>
</protein>